<evidence type="ECO:0000313" key="1">
    <source>
        <dbReference type="EMBL" id="CAB3993914.1"/>
    </source>
</evidence>
<organism evidence="1 2">
    <name type="scientific">Paramuricea clavata</name>
    <name type="common">Red gorgonian</name>
    <name type="synonym">Violescent sea-whip</name>
    <dbReference type="NCBI Taxonomy" id="317549"/>
    <lineage>
        <taxon>Eukaryota</taxon>
        <taxon>Metazoa</taxon>
        <taxon>Cnidaria</taxon>
        <taxon>Anthozoa</taxon>
        <taxon>Octocorallia</taxon>
        <taxon>Malacalcyonacea</taxon>
        <taxon>Plexauridae</taxon>
        <taxon>Paramuricea</taxon>
    </lineage>
</organism>
<dbReference type="EMBL" id="CACRXK020002353">
    <property type="protein sequence ID" value="CAB3993914.1"/>
    <property type="molecule type" value="Genomic_DNA"/>
</dbReference>
<sequence length="116" mass="12913">MSGLQINTDVYEGTVKIGIAEVTGDNLALNGICGFIESFIRHQLSRNCKMHIDEMRRATTSNAQLSRSYVNYCDDLDLNNPMSTGINDPCLLNNVEHVHVSTNYVPDIMHDLLEGV</sequence>
<comment type="caution">
    <text evidence="1">The sequence shown here is derived from an EMBL/GenBank/DDBJ whole genome shotgun (WGS) entry which is preliminary data.</text>
</comment>
<keyword evidence="2" id="KW-1185">Reference proteome</keyword>
<dbReference type="AlphaFoldDB" id="A0A7D9DUQ9"/>
<dbReference type="Proteomes" id="UP001152795">
    <property type="component" value="Unassembled WGS sequence"/>
</dbReference>
<gene>
    <name evidence="1" type="ORF">PACLA_8A005219</name>
</gene>
<accession>A0A7D9DUQ9</accession>
<name>A0A7D9DUQ9_PARCT</name>
<dbReference type="OrthoDB" id="10048659at2759"/>
<protein>
    <submittedName>
        <fullName evidence="1">Uncharacterized protein</fullName>
    </submittedName>
</protein>
<evidence type="ECO:0000313" key="2">
    <source>
        <dbReference type="Proteomes" id="UP001152795"/>
    </source>
</evidence>
<reference evidence="1" key="1">
    <citation type="submission" date="2020-04" db="EMBL/GenBank/DDBJ databases">
        <authorList>
            <person name="Alioto T."/>
            <person name="Alioto T."/>
            <person name="Gomez Garrido J."/>
        </authorList>
    </citation>
    <scope>NUCLEOTIDE SEQUENCE</scope>
    <source>
        <strain evidence="1">A484AB</strain>
    </source>
</reference>
<proteinExistence type="predicted"/>